<dbReference type="InterPro" id="IPR000719">
    <property type="entry name" value="Prot_kinase_dom"/>
</dbReference>
<dbReference type="SUPFAM" id="SSF50985">
    <property type="entry name" value="RCC1/BLIP-II"/>
    <property type="match status" value="1"/>
</dbReference>
<dbReference type="InterPro" id="IPR012317">
    <property type="entry name" value="Poly(ADP-ribose)pol_cat_dom"/>
</dbReference>
<comment type="caution">
    <text evidence="2">The sequence shown here is derived from an EMBL/GenBank/DDBJ whole genome shotgun (WGS) entry which is preliminary data.</text>
</comment>
<name>A0ABP0MAE5_9DINO</name>
<gene>
    <name evidence="2" type="ORF">CCMP2556_LOCUS24957</name>
</gene>
<proteinExistence type="predicted"/>
<dbReference type="Pfam" id="PF07714">
    <property type="entry name" value="PK_Tyr_Ser-Thr"/>
    <property type="match status" value="1"/>
</dbReference>
<organism evidence="2 3">
    <name type="scientific">Durusdinium trenchii</name>
    <dbReference type="NCBI Taxonomy" id="1381693"/>
    <lineage>
        <taxon>Eukaryota</taxon>
        <taxon>Sar</taxon>
        <taxon>Alveolata</taxon>
        <taxon>Dinophyceae</taxon>
        <taxon>Suessiales</taxon>
        <taxon>Symbiodiniaceae</taxon>
        <taxon>Durusdinium</taxon>
    </lineage>
</organism>
<dbReference type="Proteomes" id="UP001642484">
    <property type="component" value="Unassembled WGS sequence"/>
</dbReference>
<dbReference type="InterPro" id="IPR011009">
    <property type="entry name" value="Kinase-like_dom_sf"/>
</dbReference>
<evidence type="ECO:0000259" key="1">
    <source>
        <dbReference type="PROSITE" id="PS50011"/>
    </source>
</evidence>
<evidence type="ECO:0000313" key="2">
    <source>
        <dbReference type="EMBL" id="CAK9048466.1"/>
    </source>
</evidence>
<accession>A0ABP0MAE5</accession>
<dbReference type="InterPro" id="IPR001245">
    <property type="entry name" value="Ser-Thr/Tyr_kinase_cat_dom"/>
</dbReference>
<dbReference type="EMBL" id="CAXAMN010016557">
    <property type="protein sequence ID" value="CAK9048466.1"/>
    <property type="molecule type" value="Genomic_DNA"/>
</dbReference>
<dbReference type="Pfam" id="PF00644">
    <property type="entry name" value="PARP"/>
    <property type="match status" value="1"/>
</dbReference>
<keyword evidence="3" id="KW-1185">Reference proteome</keyword>
<dbReference type="SUPFAM" id="SSF56112">
    <property type="entry name" value="Protein kinase-like (PK-like)"/>
    <property type="match status" value="1"/>
</dbReference>
<dbReference type="InterPro" id="IPR051681">
    <property type="entry name" value="Ser/Thr_Kinases-Pseudokinases"/>
</dbReference>
<protein>
    <recommendedName>
        <fullName evidence="1">Protein kinase domain-containing protein</fullName>
    </recommendedName>
</protein>
<dbReference type="PROSITE" id="PS50011">
    <property type="entry name" value="PROTEIN_KINASE_DOM"/>
    <property type="match status" value="1"/>
</dbReference>
<dbReference type="SUPFAM" id="SSF56399">
    <property type="entry name" value="ADP-ribosylation"/>
    <property type="match status" value="1"/>
</dbReference>
<dbReference type="Gene3D" id="1.10.510.10">
    <property type="entry name" value="Transferase(Phosphotransferase) domain 1"/>
    <property type="match status" value="1"/>
</dbReference>
<dbReference type="Gene3D" id="3.90.228.10">
    <property type="match status" value="1"/>
</dbReference>
<reference evidence="2 3" key="1">
    <citation type="submission" date="2024-02" db="EMBL/GenBank/DDBJ databases">
        <authorList>
            <person name="Chen Y."/>
            <person name="Shah S."/>
            <person name="Dougan E. K."/>
            <person name="Thang M."/>
            <person name="Chan C."/>
        </authorList>
    </citation>
    <scope>NUCLEOTIDE SEQUENCE [LARGE SCALE GENOMIC DNA]</scope>
</reference>
<evidence type="ECO:0000313" key="3">
    <source>
        <dbReference type="Proteomes" id="UP001642484"/>
    </source>
</evidence>
<dbReference type="PANTHER" id="PTHR44329">
    <property type="entry name" value="SERINE/THREONINE-PROTEIN KINASE TNNI3K-RELATED"/>
    <property type="match status" value="1"/>
</dbReference>
<dbReference type="InterPro" id="IPR009091">
    <property type="entry name" value="RCC1/BLIP-II"/>
</dbReference>
<feature type="domain" description="Protein kinase" evidence="1">
    <location>
        <begin position="396"/>
        <end position="641"/>
    </location>
</feature>
<dbReference type="Gene3D" id="2.130.10.30">
    <property type="entry name" value="Regulator of chromosome condensation 1/beta-lactamase-inhibitor protein II"/>
    <property type="match status" value="2"/>
</dbReference>
<sequence length="949" mass="103507">MASGGVWNTQRSFLAQLRDGSLEAWGHPDYGAPIPADIIASGQKHGLKRAWSTWQGGFLVELQNGEFHAWGNKEKGADIDAVKATLEREGVVQIWSTGQAFLAELTSGKVLTWGRADYGGDVATSVREALEAEGIQRAWSTRGAFIVELKSGRVVAWGDSDYGSQIPSDAQAAMRTKGLRDIWTTRGGAVVAQLNTGEVISWGDTRCGADLGGVKDRLEAAGVRRMWSTLEAFLAQLKTGEILCWGAKNYGGALPAGTKEALDAHGVARAWSTNRAFLAELTNGSVVAWGVEFFGATIPDDLHGSLEREGIREAFGMGAAFLVVLKSGRCVAWGHDDYGADLSSVKDKLETVGLALSAPAAPAAVHSGDGSSAPAAPAPSGCPAFCRSVDLSPVVVKLTEKVSNSSWVSRAMVKVDDQEVPAVVKAMRLPQAEKEKKNRQLLRLKEVRHDNLVKILDILFEGALICTVTEPAPRCLRQLLQAQPSLAQQQHLPLAHGIASAMACLHDLPEPILHQELKPENVLIFESASKLIPKITDVGFNGGHGVGALAYKAPEIFDGQFQAASEVYAFGVVCFEILTGQRAWEGRTDFQIMKAVGFDHERPHMDEQNAKTVLGKIIKDCWAPDPAARPRFAALPKHLKLRKLPAQLSTAVPGYWSGRGEDLEQGWAAIPVAAPTFAALRRLFVVTQPQDLGRGRDAGQYPRRYSNLQLWSAWQIEHHNLWEKYMAERNDVLRNLQRLERDSIETSVWKSKLEDASAGMPDELCAPIGEKYLLHGTLPEHLLHILDQGFNDKLASSKGMFGAGAYFAEDPEKIDQYTRPDPGYESPGLEDVHSRLYRPGGHQHPGHDVFYCFVARVTCGATFVTKALKDSAGQLRGGSLPKVYDFDSDFQVFANAERRELTTVPNSSPPVRYHTLLAELGPAIGRHREVISYLSNGAYPAFLLAYVRQ</sequence>